<name>A0A2H3B738_9AGAR</name>
<protein>
    <submittedName>
        <fullName evidence="1">Uncharacterized protein</fullName>
    </submittedName>
</protein>
<dbReference type="EMBL" id="KZ293445">
    <property type="protein sequence ID" value="PBK65500.1"/>
    <property type="molecule type" value="Genomic_DNA"/>
</dbReference>
<gene>
    <name evidence="1" type="ORF">ARMSODRAFT_436559</name>
</gene>
<evidence type="ECO:0000313" key="1">
    <source>
        <dbReference type="EMBL" id="PBK65500.1"/>
    </source>
</evidence>
<organism evidence="1 2">
    <name type="scientific">Armillaria solidipes</name>
    <dbReference type="NCBI Taxonomy" id="1076256"/>
    <lineage>
        <taxon>Eukaryota</taxon>
        <taxon>Fungi</taxon>
        <taxon>Dikarya</taxon>
        <taxon>Basidiomycota</taxon>
        <taxon>Agaricomycotina</taxon>
        <taxon>Agaricomycetes</taxon>
        <taxon>Agaricomycetidae</taxon>
        <taxon>Agaricales</taxon>
        <taxon>Marasmiineae</taxon>
        <taxon>Physalacriaceae</taxon>
        <taxon>Armillaria</taxon>
    </lineage>
</organism>
<dbReference type="AlphaFoldDB" id="A0A2H3B738"/>
<proteinExistence type="predicted"/>
<dbReference type="Proteomes" id="UP000218334">
    <property type="component" value="Unassembled WGS sequence"/>
</dbReference>
<evidence type="ECO:0000313" key="2">
    <source>
        <dbReference type="Proteomes" id="UP000218334"/>
    </source>
</evidence>
<sequence>MTFQRCISSSRHIRTSYSYTIVRRFPAVSSRAEPQPPPQYLPPEPASLLTTARHRVVWCGRREWGSACRSPLRFPSLPQFDYRLTSTPALNKRRSPRQTRYTGRTTLRACIRRFDSQQGTGGGNSFSTMQSYQLAHGLLLRVYLPSLSSQKQRSVHSFHSANRCGSFRSVLASAGGL</sequence>
<reference evidence="2" key="1">
    <citation type="journal article" date="2017" name="Nat. Ecol. Evol.">
        <title>Genome expansion and lineage-specific genetic innovations in the forest pathogenic fungi Armillaria.</title>
        <authorList>
            <person name="Sipos G."/>
            <person name="Prasanna A.N."/>
            <person name="Walter M.C."/>
            <person name="O'Connor E."/>
            <person name="Balint B."/>
            <person name="Krizsan K."/>
            <person name="Kiss B."/>
            <person name="Hess J."/>
            <person name="Varga T."/>
            <person name="Slot J."/>
            <person name="Riley R."/>
            <person name="Boka B."/>
            <person name="Rigling D."/>
            <person name="Barry K."/>
            <person name="Lee J."/>
            <person name="Mihaltcheva S."/>
            <person name="LaButti K."/>
            <person name="Lipzen A."/>
            <person name="Waldron R."/>
            <person name="Moloney N.M."/>
            <person name="Sperisen C."/>
            <person name="Kredics L."/>
            <person name="Vagvoelgyi C."/>
            <person name="Patrignani A."/>
            <person name="Fitzpatrick D."/>
            <person name="Nagy I."/>
            <person name="Doyle S."/>
            <person name="Anderson J.B."/>
            <person name="Grigoriev I.V."/>
            <person name="Gueldener U."/>
            <person name="Muensterkoetter M."/>
            <person name="Nagy L.G."/>
        </authorList>
    </citation>
    <scope>NUCLEOTIDE SEQUENCE [LARGE SCALE GENOMIC DNA]</scope>
    <source>
        <strain evidence="2">28-4</strain>
    </source>
</reference>
<accession>A0A2H3B738</accession>
<keyword evidence="2" id="KW-1185">Reference proteome</keyword>